<name>A0A3N4K8Z2_9PEZI</name>
<sequence length="198" mass="23119">MPSQISRPAITLNSTTFLLLPLPPTPITPEYLAEMLTLTTHSLSSLHRTLTSLTSLLNATHHQHISTLHDARSYHIYLTNQILALRRHAEDLMTLNMDEHFWEWVGLRNLLHAISDGPGARCVELVRRMEEMYAEWVDRVWRWIKWGWEDFVRGQDLVEWVFDRAGRRGWWFRLHDEVYYFLGEGGEGKVLRGQASAA</sequence>
<organism evidence="1 2">
    <name type="scientific">Choiromyces venosus 120613-1</name>
    <dbReference type="NCBI Taxonomy" id="1336337"/>
    <lineage>
        <taxon>Eukaryota</taxon>
        <taxon>Fungi</taxon>
        <taxon>Dikarya</taxon>
        <taxon>Ascomycota</taxon>
        <taxon>Pezizomycotina</taxon>
        <taxon>Pezizomycetes</taxon>
        <taxon>Pezizales</taxon>
        <taxon>Tuberaceae</taxon>
        <taxon>Choiromyces</taxon>
    </lineage>
</organism>
<proteinExistence type="predicted"/>
<keyword evidence="2" id="KW-1185">Reference proteome</keyword>
<dbReference type="Proteomes" id="UP000276215">
    <property type="component" value="Unassembled WGS sequence"/>
</dbReference>
<dbReference type="OrthoDB" id="5399064at2759"/>
<evidence type="ECO:0000313" key="1">
    <source>
        <dbReference type="EMBL" id="RPB02425.1"/>
    </source>
</evidence>
<dbReference type="AlphaFoldDB" id="A0A3N4K8Z2"/>
<dbReference type="EMBL" id="ML120368">
    <property type="protein sequence ID" value="RPB02425.1"/>
    <property type="molecule type" value="Genomic_DNA"/>
</dbReference>
<reference evidence="1 2" key="1">
    <citation type="journal article" date="2018" name="Nat. Ecol. Evol.">
        <title>Pezizomycetes genomes reveal the molecular basis of ectomycorrhizal truffle lifestyle.</title>
        <authorList>
            <person name="Murat C."/>
            <person name="Payen T."/>
            <person name="Noel B."/>
            <person name="Kuo A."/>
            <person name="Morin E."/>
            <person name="Chen J."/>
            <person name="Kohler A."/>
            <person name="Krizsan K."/>
            <person name="Balestrini R."/>
            <person name="Da Silva C."/>
            <person name="Montanini B."/>
            <person name="Hainaut M."/>
            <person name="Levati E."/>
            <person name="Barry K.W."/>
            <person name="Belfiori B."/>
            <person name="Cichocki N."/>
            <person name="Clum A."/>
            <person name="Dockter R.B."/>
            <person name="Fauchery L."/>
            <person name="Guy J."/>
            <person name="Iotti M."/>
            <person name="Le Tacon F."/>
            <person name="Lindquist E.A."/>
            <person name="Lipzen A."/>
            <person name="Malagnac F."/>
            <person name="Mello A."/>
            <person name="Molinier V."/>
            <person name="Miyauchi S."/>
            <person name="Poulain J."/>
            <person name="Riccioni C."/>
            <person name="Rubini A."/>
            <person name="Sitrit Y."/>
            <person name="Splivallo R."/>
            <person name="Traeger S."/>
            <person name="Wang M."/>
            <person name="Zifcakova L."/>
            <person name="Wipf D."/>
            <person name="Zambonelli A."/>
            <person name="Paolocci F."/>
            <person name="Nowrousian M."/>
            <person name="Ottonello S."/>
            <person name="Baldrian P."/>
            <person name="Spatafora J.W."/>
            <person name="Henrissat B."/>
            <person name="Nagy L.G."/>
            <person name="Aury J.M."/>
            <person name="Wincker P."/>
            <person name="Grigoriev I.V."/>
            <person name="Bonfante P."/>
            <person name="Martin F.M."/>
        </authorList>
    </citation>
    <scope>NUCLEOTIDE SEQUENCE [LARGE SCALE GENOMIC DNA]</scope>
    <source>
        <strain evidence="1 2">120613-1</strain>
    </source>
</reference>
<evidence type="ECO:0000313" key="2">
    <source>
        <dbReference type="Proteomes" id="UP000276215"/>
    </source>
</evidence>
<protein>
    <submittedName>
        <fullName evidence="1">Uncharacterized protein</fullName>
    </submittedName>
</protein>
<accession>A0A3N4K8Z2</accession>
<gene>
    <name evidence="1" type="ORF">L873DRAFT_1787782</name>
</gene>